<dbReference type="AlphaFoldDB" id="A0A517NME5"/>
<name>A0A517NME5_9BACT</name>
<reference evidence="1 2" key="1">
    <citation type="submission" date="2019-02" db="EMBL/GenBank/DDBJ databases">
        <title>Deep-cultivation of Planctomycetes and their phenomic and genomic characterization uncovers novel biology.</title>
        <authorList>
            <person name="Wiegand S."/>
            <person name="Jogler M."/>
            <person name="Boedeker C."/>
            <person name="Pinto D."/>
            <person name="Vollmers J."/>
            <person name="Rivas-Marin E."/>
            <person name="Kohn T."/>
            <person name="Peeters S.H."/>
            <person name="Heuer A."/>
            <person name="Rast P."/>
            <person name="Oberbeckmann S."/>
            <person name="Bunk B."/>
            <person name="Jeske O."/>
            <person name="Meyerdierks A."/>
            <person name="Storesund J.E."/>
            <person name="Kallscheuer N."/>
            <person name="Luecker S."/>
            <person name="Lage O.M."/>
            <person name="Pohl T."/>
            <person name="Merkel B.J."/>
            <person name="Hornburger P."/>
            <person name="Mueller R.-W."/>
            <person name="Bruemmer F."/>
            <person name="Labrenz M."/>
            <person name="Spormann A.M."/>
            <person name="Op den Camp H."/>
            <person name="Overmann J."/>
            <person name="Amann R."/>
            <person name="Jetten M.S.M."/>
            <person name="Mascher T."/>
            <person name="Medema M.H."/>
            <person name="Devos D.P."/>
            <person name="Kaster A.-K."/>
            <person name="Ovreas L."/>
            <person name="Rohde M."/>
            <person name="Galperin M.Y."/>
            <person name="Jogler C."/>
        </authorList>
    </citation>
    <scope>NUCLEOTIDE SEQUENCE [LARGE SCALE GENOMIC DNA]</scope>
    <source>
        <strain evidence="1 2">K23_9</strain>
    </source>
</reference>
<accession>A0A517NME5</accession>
<gene>
    <name evidence="1" type="ORF">K239x_01880</name>
</gene>
<dbReference type="Proteomes" id="UP000319817">
    <property type="component" value="Chromosome"/>
</dbReference>
<keyword evidence="2" id="KW-1185">Reference proteome</keyword>
<evidence type="ECO:0000313" key="2">
    <source>
        <dbReference type="Proteomes" id="UP000319817"/>
    </source>
</evidence>
<protein>
    <submittedName>
        <fullName evidence="1">Uncharacterized protein</fullName>
    </submittedName>
</protein>
<proteinExistence type="predicted"/>
<organism evidence="1 2">
    <name type="scientific">Stieleria marina</name>
    <dbReference type="NCBI Taxonomy" id="1930275"/>
    <lineage>
        <taxon>Bacteria</taxon>
        <taxon>Pseudomonadati</taxon>
        <taxon>Planctomycetota</taxon>
        <taxon>Planctomycetia</taxon>
        <taxon>Pirellulales</taxon>
        <taxon>Pirellulaceae</taxon>
        <taxon>Stieleria</taxon>
    </lineage>
</organism>
<evidence type="ECO:0000313" key="1">
    <source>
        <dbReference type="EMBL" id="QDT08253.1"/>
    </source>
</evidence>
<sequence length="105" mass="11692">MFSSGRVNGLRVFDRLPHHTLALVAARTDKQSDWRTWTASGPTPSADTQLWRGGRLLACQRINERAADSMVCMETSNSTTYPLTTIRMLLVGLLNSGETNMKNTH</sequence>
<dbReference type="EMBL" id="CP036526">
    <property type="protein sequence ID" value="QDT08253.1"/>
    <property type="molecule type" value="Genomic_DNA"/>
</dbReference>